<dbReference type="RefSeq" id="XP_027431570.1">
    <property type="nucleotide sequence ID" value="XM_027575769.1"/>
</dbReference>
<feature type="compositionally biased region" description="Polar residues" evidence="2">
    <location>
        <begin position="1141"/>
        <end position="1150"/>
    </location>
</feature>
<evidence type="ECO:0000313" key="8">
    <source>
        <dbReference type="RefSeq" id="XP_027431570.1"/>
    </source>
</evidence>
<dbReference type="RefSeq" id="XP_027431566.1">
    <property type="nucleotide sequence ID" value="XM_027575765.1"/>
</dbReference>
<name>A0A6J2BHX5_ZALCA</name>
<keyword evidence="3" id="KW-1185">Reference proteome</keyword>
<dbReference type="CTD" id="9814"/>
<dbReference type="GeneID" id="113912524"/>
<dbReference type="RefSeq" id="XP_027431565.1">
    <property type="nucleotide sequence ID" value="XM_027575764.1"/>
</dbReference>
<evidence type="ECO:0000256" key="1">
    <source>
        <dbReference type="SAM" id="Coils"/>
    </source>
</evidence>
<proteinExistence type="predicted"/>
<accession>A0A6J2BHX5</accession>
<dbReference type="PANTHER" id="PTHR22028">
    <property type="entry name" value="SFI1 SPINDLE BODY DOMAIN-CONTAINING PROTEIN-RELATED"/>
    <property type="match status" value="1"/>
</dbReference>
<reference evidence="4 5" key="1">
    <citation type="submission" date="2025-04" db="UniProtKB">
        <authorList>
            <consortium name="RefSeq"/>
        </authorList>
    </citation>
    <scope>IDENTIFICATION</scope>
    <source>
        <tissue evidence="4 5">Blood</tissue>
    </source>
</reference>
<dbReference type="GO" id="GO:0019902">
    <property type="term" value="F:phosphatase binding"/>
    <property type="evidence" value="ECO:0007669"/>
    <property type="project" value="TreeGrafter"/>
</dbReference>
<evidence type="ECO:0000313" key="9">
    <source>
        <dbReference type="RefSeq" id="XP_027431571.1"/>
    </source>
</evidence>
<evidence type="ECO:0000313" key="6">
    <source>
        <dbReference type="RefSeq" id="XP_027431568.1"/>
    </source>
</evidence>
<dbReference type="RefSeq" id="XP_027431568.1">
    <property type="nucleotide sequence ID" value="XM_027575767.1"/>
</dbReference>
<protein>
    <submittedName>
        <fullName evidence="4 5">Protein SFI1 homolog isoform X1</fullName>
    </submittedName>
</protein>
<dbReference type="RefSeq" id="XP_027431569.1">
    <property type="nucleotide sequence ID" value="XM_027575768.1"/>
</dbReference>
<evidence type="ECO:0000313" key="4">
    <source>
        <dbReference type="RefSeq" id="XP_027431565.1"/>
    </source>
</evidence>
<evidence type="ECO:0000313" key="3">
    <source>
        <dbReference type="Proteomes" id="UP000515165"/>
    </source>
</evidence>
<organism evidence="3 7">
    <name type="scientific">Zalophus californianus</name>
    <name type="common">California sealion</name>
    <dbReference type="NCBI Taxonomy" id="9704"/>
    <lineage>
        <taxon>Eukaryota</taxon>
        <taxon>Metazoa</taxon>
        <taxon>Chordata</taxon>
        <taxon>Craniata</taxon>
        <taxon>Vertebrata</taxon>
        <taxon>Euteleostomi</taxon>
        <taxon>Mammalia</taxon>
        <taxon>Eutheria</taxon>
        <taxon>Laurasiatheria</taxon>
        <taxon>Carnivora</taxon>
        <taxon>Caniformia</taxon>
        <taxon>Pinnipedia</taxon>
        <taxon>Otariidae</taxon>
        <taxon>Zalophus</taxon>
    </lineage>
</organism>
<dbReference type="Proteomes" id="UP000515165">
    <property type="component" value="Chromosome 14"/>
</dbReference>
<feature type="coiled-coil region" evidence="1">
    <location>
        <begin position="1229"/>
        <end position="1299"/>
    </location>
</feature>
<evidence type="ECO:0000256" key="2">
    <source>
        <dbReference type="SAM" id="MobiDB-lite"/>
    </source>
</evidence>
<keyword evidence="1" id="KW-0175">Coiled coil</keyword>
<sequence>MQRKVDSRSFKDGAVKKTYPPKILANQKSSAFSGMQSEIPSASHPVQYHASHGWTRRNRLRELRIRCVARKFLYLWIRMTFGRVFPSKARFYYEQRILRKVFEEWKEEWWVFQREWKLCVRADCHYRYYLYNLMFQTWRTYVHQQQEMRAKYIRAEKHDGIMNLHVPVTQLQQLPTQTSLKPLLFFFLSLCSLYSYHFIYARQKMWQAWKSWLIYVVFRRTKLQMQTTALEFRQRSILWLWWSQWRQQLGQVRVGHALLASAVKHRALSLQLQAWSRWWEQLLHVQRERQKMVSAVKHREHWEKWKSLKAWLKYLRVRRVKRRWNEMAERFHRVTMLQTHFSDWQWAWERKESLYAQHARVEGLARRMALRRAFTHWKHYVVLYAEEVAQQKVAEEHRRRSLLHFCFRALKDNVTHAHFQQIRRNLAHQQYDITLLHRFWDLWQTRIEQREEREQLPSLCAAWDRCRISLLRKCIRSWLQYTQKRRYKQQLRSRADSHFEQRVLPAAFHTWRRFWRWHQQESVLNARAARFHRETLEKQVFAIWWQKMFQHRENRLAERMAILHSEQQLLQRSWSTWHQQAAARHRERQWTAAAWAHRRHRQLRRAFCIWRDSARGLRTEKTGLVLAAEFHSARILHWAWGRWKEGLALRAAERQKLTRARLHHRRTLLRGALRTWATYQSRVRSVLQEVAARERQHGRRLLRCVFRRWRENTLARVAEAQQTSRASAHYRRTLCSKVLVQWREAASVQIYYRQQEDCAIKEARKVLDKGCLRTCFWRWRDRGRRAAEQRAQLRRAAAHHGRRRLLQAMARWKAHHLGCVRKRLLQRQGAQLLAQTRSRACFCQWKQQLANRRREQQGTARALWFWSFSLQAKVWAAWLGFVLERRRKKARQEQAIQAYHRQLLQEGATRLLRFTAGMKALRQQLHAQQQVQAAHSLHRAVHRCAMLWKQKVLGQGREPRPLTCTMPSRKVTFDRPLSTCVEAGAGDAALETKKPQDPHGPRGALGSLSLAAGDPYLLELNAARLARKQPRRPHFLLEPVPSQRPLGCGTLGGKGPEAPRACDPGVAQPAGPTLRRPFLPVAWTALVPSSVLPQPGALLGHPGPKLPPTLNTGPELLPPSSFMPCGVQAPARAPAQPTTPGLTAQASPSPASVPHSRLLLPGDFTGTGRPGSASAGAQLKPVSTEGARATPDAWDPSIQPWPSRDRGPDPRACSVTKGPMDLEAELEGIQQQLQDYQTMKQNLSSCQRQARSLRRWLELSHEEPRPEDQEAERQVQEELQEVERQIQRLASELQAQRQPISACIARVQALRRALC</sequence>
<dbReference type="PANTHER" id="PTHR22028:SF4">
    <property type="entry name" value="PROTEIN SFI1 HOMOLOG"/>
    <property type="match status" value="1"/>
</dbReference>
<dbReference type="OrthoDB" id="195843at2759"/>
<dbReference type="RefSeq" id="XP_027431571.1">
    <property type="nucleotide sequence ID" value="XM_027575770.1"/>
</dbReference>
<dbReference type="RefSeq" id="XP_027431572.1">
    <property type="nucleotide sequence ID" value="XM_027575771.1"/>
</dbReference>
<evidence type="ECO:0000313" key="5">
    <source>
        <dbReference type="RefSeq" id="XP_027431566.1"/>
    </source>
</evidence>
<evidence type="ECO:0000313" key="10">
    <source>
        <dbReference type="RefSeq" id="XP_027431572.1"/>
    </source>
</evidence>
<dbReference type="KEGG" id="zca:113912524"/>
<feature type="region of interest" description="Disordered" evidence="2">
    <location>
        <begin position="1037"/>
        <end position="1069"/>
    </location>
</feature>
<dbReference type="InterPro" id="IPR052270">
    <property type="entry name" value="CACF_protein"/>
</dbReference>
<gene>
    <name evidence="4 5 6 7 8 9 10" type="primary">SFI1</name>
</gene>
<evidence type="ECO:0000313" key="7">
    <source>
        <dbReference type="RefSeq" id="XP_027431569.1"/>
    </source>
</evidence>
<feature type="region of interest" description="Disordered" evidence="2">
    <location>
        <begin position="1098"/>
        <end position="1212"/>
    </location>
</feature>
<feature type="compositionally biased region" description="Low complexity" evidence="2">
    <location>
        <begin position="1128"/>
        <end position="1140"/>
    </location>
</feature>